<protein>
    <recommendedName>
        <fullName evidence="4">DUF3180 domain-containing protein</fullName>
    </recommendedName>
</protein>
<organism evidence="2 3">
    <name type="scientific">Kitasatospora arboriphila</name>
    <dbReference type="NCBI Taxonomy" id="258052"/>
    <lineage>
        <taxon>Bacteria</taxon>
        <taxon>Bacillati</taxon>
        <taxon>Actinomycetota</taxon>
        <taxon>Actinomycetes</taxon>
        <taxon>Kitasatosporales</taxon>
        <taxon>Streptomycetaceae</taxon>
        <taxon>Kitasatospora</taxon>
    </lineage>
</organism>
<keyword evidence="1" id="KW-0472">Membrane</keyword>
<name>A0ABN1THL8_9ACTN</name>
<accession>A0ABN1THL8</accession>
<evidence type="ECO:0000313" key="2">
    <source>
        <dbReference type="EMBL" id="GAA1086670.1"/>
    </source>
</evidence>
<dbReference type="Proteomes" id="UP001499987">
    <property type="component" value="Unassembled WGS sequence"/>
</dbReference>
<proteinExistence type="predicted"/>
<keyword evidence="3" id="KW-1185">Reference proteome</keyword>
<dbReference type="EMBL" id="BAAALD010000028">
    <property type="protein sequence ID" value="GAA1086670.1"/>
    <property type="molecule type" value="Genomic_DNA"/>
</dbReference>
<gene>
    <name evidence="2" type="ORF">GCM10009663_32900</name>
</gene>
<evidence type="ECO:0000313" key="3">
    <source>
        <dbReference type="Proteomes" id="UP001499987"/>
    </source>
</evidence>
<keyword evidence="1" id="KW-1133">Transmembrane helix</keyword>
<feature type="transmembrane region" description="Helical" evidence="1">
    <location>
        <begin position="30"/>
        <end position="50"/>
    </location>
</feature>
<sequence>MRGGALAVLGIVLIVGTALGWFPLGDDPFVRHVPQLAGVLMIGQGALWVARSRTGQDGSRP</sequence>
<comment type="caution">
    <text evidence="2">The sequence shown here is derived from an EMBL/GenBank/DDBJ whole genome shotgun (WGS) entry which is preliminary data.</text>
</comment>
<dbReference type="RefSeq" id="WP_344624360.1">
    <property type="nucleotide sequence ID" value="NZ_BAAALD010000028.1"/>
</dbReference>
<keyword evidence="1" id="KW-0812">Transmembrane</keyword>
<evidence type="ECO:0008006" key="4">
    <source>
        <dbReference type="Google" id="ProtNLM"/>
    </source>
</evidence>
<evidence type="ECO:0000256" key="1">
    <source>
        <dbReference type="SAM" id="Phobius"/>
    </source>
</evidence>
<reference evidence="2 3" key="1">
    <citation type="journal article" date="2019" name="Int. J. Syst. Evol. Microbiol.">
        <title>The Global Catalogue of Microorganisms (GCM) 10K type strain sequencing project: providing services to taxonomists for standard genome sequencing and annotation.</title>
        <authorList>
            <consortium name="The Broad Institute Genomics Platform"/>
            <consortium name="The Broad Institute Genome Sequencing Center for Infectious Disease"/>
            <person name="Wu L."/>
            <person name="Ma J."/>
        </authorList>
    </citation>
    <scope>NUCLEOTIDE SEQUENCE [LARGE SCALE GENOMIC DNA]</scope>
    <source>
        <strain evidence="2 3">JCM 13002</strain>
    </source>
</reference>